<evidence type="ECO:0000256" key="1">
    <source>
        <dbReference type="SAM" id="Coils"/>
    </source>
</evidence>
<sequence length="234" mass="25623">MKSDRLKLPEGPSAYFEEVIKTSTEWLDDERLSNLPTKHDSTDVHYNKGHMDTCKTLDAFVNEAGCGLRRLQQRDPSQALRSLSRAGTPGCKRLSKGPPKYERIHMALKSAESNIATISNDLLRQGSSKHVQNLQAALEALREEATQSRTLLLVKEEKTDMALSGQAQGTSPVEAHELLVLDTATTSPKAPASQPDRDGSKKRPQTPLDMSLAPKCPVAVSPDQESQPSTRPSV</sequence>
<accession>A0A9W9BN81</accession>
<evidence type="ECO:0000313" key="4">
    <source>
        <dbReference type="Proteomes" id="UP001140502"/>
    </source>
</evidence>
<gene>
    <name evidence="3" type="ORF">N0V84_007839</name>
</gene>
<feature type="coiled-coil region" evidence="1">
    <location>
        <begin position="124"/>
        <end position="151"/>
    </location>
</feature>
<feature type="region of interest" description="Disordered" evidence="2">
    <location>
        <begin position="163"/>
        <end position="234"/>
    </location>
</feature>
<comment type="caution">
    <text evidence="3">The sequence shown here is derived from an EMBL/GenBank/DDBJ whole genome shotgun (WGS) entry which is preliminary data.</text>
</comment>
<dbReference type="Proteomes" id="UP001140502">
    <property type="component" value="Unassembled WGS sequence"/>
</dbReference>
<dbReference type="AlphaFoldDB" id="A0A9W9BN81"/>
<proteinExistence type="predicted"/>
<dbReference type="EMBL" id="JAPEUR010000180">
    <property type="protein sequence ID" value="KAJ4316483.1"/>
    <property type="molecule type" value="Genomic_DNA"/>
</dbReference>
<protein>
    <submittedName>
        <fullName evidence="3">Uncharacterized protein</fullName>
    </submittedName>
</protein>
<organism evidence="3 4">
    <name type="scientific">Fusarium piperis</name>
    <dbReference type="NCBI Taxonomy" id="1435070"/>
    <lineage>
        <taxon>Eukaryota</taxon>
        <taxon>Fungi</taxon>
        <taxon>Dikarya</taxon>
        <taxon>Ascomycota</taxon>
        <taxon>Pezizomycotina</taxon>
        <taxon>Sordariomycetes</taxon>
        <taxon>Hypocreomycetidae</taxon>
        <taxon>Hypocreales</taxon>
        <taxon>Nectriaceae</taxon>
        <taxon>Fusarium</taxon>
        <taxon>Fusarium solani species complex</taxon>
    </lineage>
</organism>
<feature type="compositionally biased region" description="Polar residues" evidence="2">
    <location>
        <begin position="223"/>
        <end position="234"/>
    </location>
</feature>
<keyword evidence="1" id="KW-0175">Coiled coil</keyword>
<name>A0A9W9BN81_9HYPO</name>
<keyword evidence="4" id="KW-1185">Reference proteome</keyword>
<evidence type="ECO:0000313" key="3">
    <source>
        <dbReference type="EMBL" id="KAJ4316483.1"/>
    </source>
</evidence>
<evidence type="ECO:0000256" key="2">
    <source>
        <dbReference type="SAM" id="MobiDB-lite"/>
    </source>
</evidence>
<reference evidence="3" key="1">
    <citation type="submission" date="2022-10" db="EMBL/GenBank/DDBJ databases">
        <title>Tapping the CABI collections for fungal endophytes: first genome assemblies for Collariella, Neodidymelliopsis, Ascochyta clinopodiicola, Didymella pomorum, Didymosphaeria variabile, Neocosmospora piperis and Neocucurbitaria cava.</title>
        <authorList>
            <person name="Hill R."/>
        </authorList>
    </citation>
    <scope>NUCLEOTIDE SEQUENCE</scope>
    <source>
        <strain evidence="3">IMI 366586</strain>
    </source>
</reference>